<evidence type="ECO:0000256" key="4">
    <source>
        <dbReference type="ARBA" id="ARBA00022614"/>
    </source>
</evidence>
<dbReference type="InterPro" id="IPR003591">
    <property type="entry name" value="Leu-rich_rpt_typical-subtyp"/>
</dbReference>
<evidence type="ECO:0000313" key="13">
    <source>
        <dbReference type="EMBL" id="VFQ63344.1"/>
    </source>
</evidence>
<dbReference type="SUPFAM" id="SSF52058">
    <property type="entry name" value="L domain-like"/>
    <property type="match status" value="1"/>
</dbReference>
<dbReference type="Pfam" id="PF08263">
    <property type="entry name" value="LRRNT_2"/>
    <property type="match status" value="1"/>
</dbReference>
<gene>
    <name evidence="13" type="ORF">CCAM_LOCUS5120</name>
</gene>
<feature type="domain" description="Leucine-rich repeat-containing N-terminal plant-type" evidence="12">
    <location>
        <begin position="23"/>
        <end position="61"/>
    </location>
</feature>
<keyword evidence="9" id="KW-0472">Membrane</keyword>
<dbReference type="PANTHER" id="PTHR27004:SF439">
    <property type="entry name" value="LEUCINE-RICH REPEAT-CONTAINING N-TERMINAL PLANT-TYPE DOMAIN-CONTAINING PROTEIN"/>
    <property type="match status" value="1"/>
</dbReference>
<keyword evidence="3" id="KW-1003">Cell membrane</keyword>
<dbReference type="OrthoDB" id="442066at2759"/>
<comment type="subcellular location">
    <subcellularLocation>
        <location evidence="1">Cell membrane</location>
        <topology evidence="1">Single-pass type I membrane protein</topology>
    </subcellularLocation>
</comment>
<dbReference type="SUPFAM" id="SSF52047">
    <property type="entry name" value="RNI-like"/>
    <property type="match status" value="1"/>
</dbReference>
<dbReference type="GO" id="GO:0006952">
    <property type="term" value="P:defense response"/>
    <property type="evidence" value="ECO:0007669"/>
    <property type="project" value="UniProtKB-ARBA"/>
</dbReference>
<dbReference type="AlphaFoldDB" id="A0A484KHE9"/>
<dbReference type="GO" id="GO:0009791">
    <property type="term" value="P:post-embryonic development"/>
    <property type="evidence" value="ECO:0007669"/>
    <property type="project" value="UniProtKB-ARBA"/>
</dbReference>
<dbReference type="InterPro" id="IPR025875">
    <property type="entry name" value="Leu-rich_rpt_4"/>
</dbReference>
<comment type="similarity">
    <text evidence="2">Belongs to the RLP family.</text>
</comment>
<evidence type="ECO:0000256" key="11">
    <source>
        <dbReference type="ARBA" id="ARBA00023180"/>
    </source>
</evidence>
<evidence type="ECO:0000256" key="3">
    <source>
        <dbReference type="ARBA" id="ARBA00022475"/>
    </source>
</evidence>
<dbReference type="InterPro" id="IPR013210">
    <property type="entry name" value="LRR_N_plant-typ"/>
</dbReference>
<protein>
    <recommendedName>
        <fullName evidence="12">Leucine-rich repeat-containing N-terminal plant-type domain-containing protein</fullName>
    </recommendedName>
</protein>
<evidence type="ECO:0000256" key="9">
    <source>
        <dbReference type="ARBA" id="ARBA00023136"/>
    </source>
</evidence>
<keyword evidence="5" id="KW-0812">Transmembrane</keyword>
<keyword evidence="8" id="KW-1133">Transmembrane helix</keyword>
<dbReference type="Pfam" id="PF12799">
    <property type="entry name" value="LRR_4"/>
    <property type="match status" value="1"/>
</dbReference>
<dbReference type="Pfam" id="PF13855">
    <property type="entry name" value="LRR_8"/>
    <property type="match status" value="2"/>
</dbReference>
<dbReference type="FunFam" id="3.80.10.10:FF:000233">
    <property type="entry name" value="Leucine-rich repeat receptor-like protein kinase TDR"/>
    <property type="match status" value="1"/>
</dbReference>
<proteinExistence type="inferred from homology"/>
<dbReference type="GO" id="GO:0051707">
    <property type="term" value="P:response to other organism"/>
    <property type="evidence" value="ECO:0007669"/>
    <property type="project" value="UniProtKB-ARBA"/>
</dbReference>
<dbReference type="SMART" id="SM00369">
    <property type="entry name" value="LRR_TYP"/>
    <property type="match status" value="8"/>
</dbReference>
<evidence type="ECO:0000256" key="7">
    <source>
        <dbReference type="ARBA" id="ARBA00022737"/>
    </source>
</evidence>
<evidence type="ECO:0000256" key="1">
    <source>
        <dbReference type="ARBA" id="ARBA00004251"/>
    </source>
</evidence>
<evidence type="ECO:0000256" key="10">
    <source>
        <dbReference type="ARBA" id="ARBA00023170"/>
    </source>
</evidence>
<reference evidence="13 14" key="1">
    <citation type="submission" date="2018-04" db="EMBL/GenBank/DDBJ databases">
        <authorList>
            <person name="Vogel A."/>
        </authorList>
    </citation>
    <scope>NUCLEOTIDE SEQUENCE [LARGE SCALE GENOMIC DNA]</scope>
</reference>
<dbReference type="Proteomes" id="UP000595140">
    <property type="component" value="Unassembled WGS sequence"/>
</dbReference>
<evidence type="ECO:0000256" key="2">
    <source>
        <dbReference type="ARBA" id="ARBA00009592"/>
    </source>
</evidence>
<keyword evidence="11" id="KW-0325">Glycoprotein</keyword>
<organism evidence="13 14">
    <name type="scientific">Cuscuta campestris</name>
    <dbReference type="NCBI Taxonomy" id="132261"/>
    <lineage>
        <taxon>Eukaryota</taxon>
        <taxon>Viridiplantae</taxon>
        <taxon>Streptophyta</taxon>
        <taxon>Embryophyta</taxon>
        <taxon>Tracheophyta</taxon>
        <taxon>Spermatophyta</taxon>
        <taxon>Magnoliopsida</taxon>
        <taxon>eudicotyledons</taxon>
        <taxon>Gunneridae</taxon>
        <taxon>Pentapetalae</taxon>
        <taxon>asterids</taxon>
        <taxon>lamiids</taxon>
        <taxon>Solanales</taxon>
        <taxon>Convolvulaceae</taxon>
        <taxon>Cuscuteae</taxon>
        <taxon>Cuscuta</taxon>
        <taxon>Cuscuta subgen. Grammica</taxon>
        <taxon>Cuscuta sect. Cleistogrammica</taxon>
    </lineage>
</organism>
<dbReference type="Pfam" id="PF00560">
    <property type="entry name" value="LRR_1"/>
    <property type="match status" value="6"/>
</dbReference>
<keyword evidence="10" id="KW-0675">Receptor</keyword>
<evidence type="ECO:0000313" key="14">
    <source>
        <dbReference type="Proteomes" id="UP000595140"/>
    </source>
</evidence>
<evidence type="ECO:0000256" key="5">
    <source>
        <dbReference type="ARBA" id="ARBA00022692"/>
    </source>
</evidence>
<evidence type="ECO:0000259" key="12">
    <source>
        <dbReference type="Pfam" id="PF08263"/>
    </source>
</evidence>
<evidence type="ECO:0000256" key="8">
    <source>
        <dbReference type="ARBA" id="ARBA00022989"/>
    </source>
</evidence>
<dbReference type="EMBL" id="OOIL02000283">
    <property type="protein sequence ID" value="VFQ63344.1"/>
    <property type="molecule type" value="Genomic_DNA"/>
</dbReference>
<dbReference type="PRINTS" id="PR00019">
    <property type="entry name" value="LEURICHRPT"/>
</dbReference>
<sequence length="664" mass="73940">MAVILLPFLRATPLLIPHKNITTDQIALLALKVHITQDPTNLLAANWSQTTSPCHWVGVTCGSKHQRVTALNLSHMNLTGTLQPHLGNLSFLARLDLRSNRFNGSVPAELARLRRLKHLNLGNNGFRGEIPPWIGAFPQLRNLSLSNNGFTGVIPPALGNLTKLETLFLDGNDLEGSLASQIFGHLPHLSKLNLGNNRISGTIPKSLFKCSGLKYAVLHYNQLEGGIPSEVGNLTSLIFLDVYNNNLSGLIPTMPPQMVLLDISENNFMGGIPWSMCNMSMMNVLYLSENHLSGTIPHCLGNLNSTLTHLNLYVNNLWGKIPDTLFPKTCVLRGLRLNSNKFEGPLPHSLANCKDFQVIDLGSNMFQDTFPHWLAGLNKLQILSLRSNRFHGPIVDDNPKLQISFHHLQILDLSNNHFNGCLPTNLFANLGAVVHGIGYNPNYMVDEPYPWGTYTEQLIYVFTKGLKLKYFDIPTTLTVIDFSMNRFDQWIPEVLGKLGSLIVLNLSHNCLTGQIPSSLSHIAELESLDLSSNQLNGRIPTELVNLEFLEVLDLSWNDLTGLIPHGKQFDTFTNDSYIGNIGLCGLPLAKRCVGYDEKLEPPPPPQELGRSSTSWKFPLVTGYGCGLVFGLSLGYLMCTTGKPFWFNQFIDRISIRIYRYLKYI</sequence>
<dbReference type="InterPro" id="IPR032675">
    <property type="entry name" value="LRR_dom_sf"/>
</dbReference>
<dbReference type="InterPro" id="IPR001611">
    <property type="entry name" value="Leu-rich_rpt"/>
</dbReference>
<keyword evidence="4" id="KW-0433">Leucine-rich repeat</keyword>
<keyword evidence="7" id="KW-0677">Repeat</keyword>
<accession>A0A484KHE9</accession>
<evidence type="ECO:0000256" key="6">
    <source>
        <dbReference type="ARBA" id="ARBA00022729"/>
    </source>
</evidence>
<name>A0A484KHE9_9ASTE</name>
<dbReference type="PANTHER" id="PTHR27004">
    <property type="entry name" value="RECEPTOR-LIKE PROTEIN 12 ISOFORM X1"/>
    <property type="match status" value="1"/>
</dbReference>
<keyword evidence="6" id="KW-0732">Signal</keyword>
<dbReference type="Gene3D" id="3.80.10.10">
    <property type="entry name" value="Ribonuclease Inhibitor"/>
    <property type="match status" value="3"/>
</dbReference>
<dbReference type="FunFam" id="3.80.10.10:FF:000213">
    <property type="entry name" value="Tyrosine-sulfated glycopeptide receptor 1"/>
    <property type="match status" value="1"/>
</dbReference>
<dbReference type="GO" id="GO:0005886">
    <property type="term" value="C:plasma membrane"/>
    <property type="evidence" value="ECO:0007669"/>
    <property type="project" value="UniProtKB-SubCell"/>
</dbReference>
<keyword evidence="14" id="KW-1185">Reference proteome</keyword>